<comment type="subunit">
    <text evidence="11">The system is composed of three essential subunits: KdpA, KdpB and KdpC.</text>
</comment>
<dbReference type="EMBL" id="JADIXZ010000010">
    <property type="protein sequence ID" value="MBK6302366.1"/>
    <property type="molecule type" value="Genomic_DNA"/>
</dbReference>
<comment type="function">
    <text evidence="11">Part of the high-affinity ATP-driven potassium transport (or Kdp) system, which catalyzes the hydrolysis of ATP coupled with the electrogenic transport of potassium into the cytoplasm. This subunit acts as a catalytic chaperone that increases the ATP-binding affinity of the ATP-hydrolyzing subunit KdpB by the formation of a transient KdpB/KdpC/ATP ternary complex.</text>
</comment>
<keyword evidence="7 11" id="KW-0630">Potassium</keyword>
<evidence type="ECO:0000256" key="10">
    <source>
        <dbReference type="ARBA" id="ARBA00023136"/>
    </source>
</evidence>
<evidence type="ECO:0000256" key="2">
    <source>
        <dbReference type="ARBA" id="ARBA00022475"/>
    </source>
</evidence>
<evidence type="ECO:0000313" key="14">
    <source>
        <dbReference type="Proteomes" id="UP000718281"/>
    </source>
</evidence>
<dbReference type="EMBL" id="JADJIB010000005">
    <property type="protein sequence ID" value="MBK7274320.1"/>
    <property type="molecule type" value="Genomic_DNA"/>
</dbReference>
<comment type="subcellular location">
    <subcellularLocation>
        <location evidence="11">Cell membrane</location>
        <topology evidence="11">Single-pass membrane protein</topology>
    </subcellularLocation>
</comment>
<keyword evidence="6 11" id="KW-0067">ATP-binding</keyword>
<keyword evidence="9 11" id="KW-0406">Ion transport</keyword>
<evidence type="ECO:0000256" key="9">
    <source>
        <dbReference type="ARBA" id="ARBA00023065"/>
    </source>
</evidence>
<evidence type="ECO:0000256" key="5">
    <source>
        <dbReference type="ARBA" id="ARBA00022741"/>
    </source>
</evidence>
<keyword evidence="1 11" id="KW-0813">Transport</keyword>
<evidence type="ECO:0000256" key="7">
    <source>
        <dbReference type="ARBA" id="ARBA00022958"/>
    </source>
</evidence>
<dbReference type="HAMAP" id="MF_00276">
    <property type="entry name" value="KdpC"/>
    <property type="match status" value="1"/>
</dbReference>
<dbReference type="GO" id="GO:0005524">
    <property type="term" value="F:ATP binding"/>
    <property type="evidence" value="ECO:0007669"/>
    <property type="project" value="UniProtKB-UniRule"/>
</dbReference>
<dbReference type="Pfam" id="PF02669">
    <property type="entry name" value="KdpC"/>
    <property type="match status" value="1"/>
</dbReference>
<comment type="similarity">
    <text evidence="11">Belongs to the KdpC family.</text>
</comment>
<evidence type="ECO:0000256" key="3">
    <source>
        <dbReference type="ARBA" id="ARBA00022538"/>
    </source>
</evidence>
<dbReference type="NCBIfam" id="TIGR00681">
    <property type="entry name" value="kdpC"/>
    <property type="match status" value="1"/>
</dbReference>
<dbReference type="NCBIfam" id="NF001454">
    <property type="entry name" value="PRK00315.1"/>
    <property type="match status" value="1"/>
</dbReference>
<evidence type="ECO:0000313" key="12">
    <source>
        <dbReference type="EMBL" id="MBK6302366.1"/>
    </source>
</evidence>
<evidence type="ECO:0000256" key="1">
    <source>
        <dbReference type="ARBA" id="ARBA00022448"/>
    </source>
</evidence>
<gene>
    <name evidence="11 13" type="primary">kdpC</name>
    <name evidence="12" type="ORF">IPF40_15550</name>
    <name evidence="13" type="ORF">IPI13_14520</name>
</gene>
<reference evidence="14 15" key="1">
    <citation type="submission" date="2020-10" db="EMBL/GenBank/DDBJ databases">
        <title>Connecting structure to function with the recovery of over 1000 high-quality activated sludge metagenome-assembled genomes encoding full-length rRNA genes using long-read sequencing.</title>
        <authorList>
            <person name="Singleton C.M."/>
            <person name="Petriglieri F."/>
            <person name="Kristensen J.M."/>
            <person name="Kirkegaard R.H."/>
            <person name="Michaelsen T.Y."/>
            <person name="Andersen M.H."/>
            <person name="Karst S.M."/>
            <person name="Dueholm M.S."/>
            <person name="Nielsen P.H."/>
            <person name="Albertsen M."/>
        </authorList>
    </citation>
    <scope>NUCLEOTIDE SEQUENCE [LARGE SCALE GENOMIC DNA]</scope>
    <source>
        <strain evidence="12">AalE_18-Q3-R2-46_BAT3C.188</strain>
        <strain evidence="13">Ega_18-Q3-R5-49_MAXAC.001</strain>
    </source>
</reference>
<accession>A0A935ILG4</accession>
<dbReference type="PANTHER" id="PTHR30042">
    <property type="entry name" value="POTASSIUM-TRANSPORTING ATPASE C CHAIN"/>
    <property type="match status" value="1"/>
</dbReference>
<evidence type="ECO:0000256" key="8">
    <source>
        <dbReference type="ARBA" id="ARBA00022989"/>
    </source>
</evidence>
<dbReference type="Proteomes" id="UP000718281">
    <property type="component" value="Unassembled WGS sequence"/>
</dbReference>
<dbReference type="Proteomes" id="UP000726105">
    <property type="component" value="Unassembled WGS sequence"/>
</dbReference>
<comment type="caution">
    <text evidence="13">The sequence shown here is derived from an EMBL/GenBank/DDBJ whole genome shotgun (WGS) entry which is preliminary data.</text>
</comment>
<evidence type="ECO:0000313" key="13">
    <source>
        <dbReference type="EMBL" id="MBK7274320.1"/>
    </source>
</evidence>
<keyword evidence="8 11" id="KW-1133">Transmembrane helix</keyword>
<keyword evidence="4 11" id="KW-0812">Transmembrane</keyword>
<organism evidence="13 15">
    <name type="scientific">Candidatus Phosphoribacter hodrii</name>
    <dbReference type="NCBI Taxonomy" id="2953743"/>
    <lineage>
        <taxon>Bacteria</taxon>
        <taxon>Bacillati</taxon>
        <taxon>Actinomycetota</taxon>
        <taxon>Actinomycetes</taxon>
        <taxon>Micrococcales</taxon>
        <taxon>Dermatophilaceae</taxon>
        <taxon>Candidatus Phosphoribacter</taxon>
    </lineage>
</organism>
<keyword evidence="3 11" id="KW-0633">Potassium transport</keyword>
<keyword evidence="5 11" id="KW-0547">Nucleotide-binding</keyword>
<dbReference type="InterPro" id="IPR003820">
    <property type="entry name" value="KdpC"/>
</dbReference>
<dbReference type="AlphaFoldDB" id="A0A935ILG4"/>
<evidence type="ECO:0000256" key="11">
    <source>
        <dbReference type="HAMAP-Rule" id="MF_00276"/>
    </source>
</evidence>
<evidence type="ECO:0000256" key="6">
    <source>
        <dbReference type="ARBA" id="ARBA00022840"/>
    </source>
</evidence>
<dbReference type="GO" id="GO:0005886">
    <property type="term" value="C:plasma membrane"/>
    <property type="evidence" value="ECO:0007669"/>
    <property type="project" value="UniProtKB-SubCell"/>
</dbReference>
<keyword evidence="10 11" id="KW-0472">Membrane</keyword>
<evidence type="ECO:0000313" key="15">
    <source>
        <dbReference type="Proteomes" id="UP000726105"/>
    </source>
</evidence>
<sequence length="188" mass="19318">MTRQLWAATRALLVLTVLLGVAYPLGMTALALAMPDRATGSLVMIDGRPAGSVLLGQATVEPQWFRARPSVSDYSGETSGGSNWGPSAAELSADLAARAADLRAVNPLAPAGPIPADALTTSASGLDPHISPAYAAWQAPRVAAARGMTVEQVQRLIDANMTSGELGFLGADRVNVTTLNAALATLGR</sequence>
<dbReference type="PANTHER" id="PTHR30042:SF2">
    <property type="entry name" value="POTASSIUM-TRANSPORTING ATPASE KDPC SUBUNIT"/>
    <property type="match status" value="1"/>
</dbReference>
<dbReference type="GO" id="GO:0008556">
    <property type="term" value="F:P-type potassium transmembrane transporter activity"/>
    <property type="evidence" value="ECO:0007669"/>
    <property type="project" value="InterPro"/>
</dbReference>
<keyword evidence="2 11" id="KW-1003">Cell membrane</keyword>
<proteinExistence type="inferred from homology"/>
<dbReference type="PIRSF" id="PIRSF001296">
    <property type="entry name" value="K_ATPase_KdpC"/>
    <property type="match status" value="1"/>
</dbReference>
<protein>
    <recommendedName>
        <fullName evidence="11">Potassium-transporting ATPase KdpC subunit</fullName>
    </recommendedName>
    <alternativeName>
        <fullName evidence="11">ATP phosphohydrolase [potassium-transporting] C chain</fullName>
    </alternativeName>
    <alternativeName>
        <fullName evidence="11">Potassium-binding and translocating subunit C</fullName>
    </alternativeName>
    <alternativeName>
        <fullName evidence="11">Potassium-translocating ATPase C chain</fullName>
    </alternativeName>
</protein>
<evidence type="ECO:0000256" key="4">
    <source>
        <dbReference type="ARBA" id="ARBA00022692"/>
    </source>
</evidence>
<name>A0A935ILG4_9MICO</name>